<evidence type="ECO:0000259" key="5">
    <source>
        <dbReference type="PROSITE" id="PS50931"/>
    </source>
</evidence>
<dbReference type="CDD" id="cd08422">
    <property type="entry name" value="PBP2_CrgA_like"/>
    <property type="match status" value="1"/>
</dbReference>
<dbReference type="RefSeq" id="WP_172873533.1">
    <property type="nucleotide sequence ID" value="NZ_JABRWL010000005.1"/>
</dbReference>
<dbReference type="PANTHER" id="PTHR30537:SF5">
    <property type="entry name" value="HTH-TYPE TRANSCRIPTIONAL ACTIVATOR TTDR-RELATED"/>
    <property type="match status" value="1"/>
</dbReference>
<name>A0AA44IZA9_9HYPH</name>
<dbReference type="InterPro" id="IPR005119">
    <property type="entry name" value="LysR_subst-bd"/>
</dbReference>
<dbReference type="Proteomes" id="UP001155820">
    <property type="component" value="Unassembled WGS sequence"/>
</dbReference>
<dbReference type="Pfam" id="PF00126">
    <property type="entry name" value="HTH_1"/>
    <property type="match status" value="1"/>
</dbReference>
<protein>
    <submittedName>
        <fullName evidence="6">LysR family transcriptional regulator</fullName>
    </submittedName>
</protein>
<dbReference type="PANTHER" id="PTHR30537">
    <property type="entry name" value="HTH-TYPE TRANSCRIPTIONAL REGULATOR"/>
    <property type="match status" value="1"/>
</dbReference>
<dbReference type="GO" id="GO:0006351">
    <property type="term" value="P:DNA-templated transcription"/>
    <property type="evidence" value="ECO:0007669"/>
    <property type="project" value="TreeGrafter"/>
</dbReference>
<keyword evidence="7" id="KW-1185">Reference proteome</keyword>
<dbReference type="EMBL" id="JABRWM010000006">
    <property type="protein sequence ID" value="NRF20333.1"/>
    <property type="molecule type" value="Genomic_DNA"/>
</dbReference>
<sequence length="350" mass="38448">MYIDAVRLPSMVLIAAIGIGLNPECRHGSVDCMSIPPLSSDLLQLLWFTRIVEAGSFSEAARRSNSSTSAMSKSVSRLEQAHGVRLLNRTTHSLSTTPEGDRLLAIGIKLLSDLEEARDAIGEVSHQGAVGRVRISAPPSFAKRCILPRLPEFLRANPSISVEIEFSADFLNMAVRGIDIAIGGGDVSGLPGHFVRQLCTFPWIVCATPDYISAHGRPVTPSDLASHDLIGLRNRVNGQVESWRFRSPLDGKTIRHQPKARHVFDDPEAAWDMIRSGVGIGYAPAWVGIEDWKQSVVTEVLGNWRSGEVPLYAVRIDKRHTPSRVHIVQDFIVELTRASHEAFSELGVNR</sequence>
<keyword evidence="2" id="KW-0805">Transcription regulation</keyword>
<dbReference type="GO" id="GO:0003700">
    <property type="term" value="F:DNA-binding transcription factor activity"/>
    <property type="evidence" value="ECO:0007669"/>
    <property type="project" value="InterPro"/>
</dbReference>
<dbReference type="GO" id="GO:0043565">
    <property type="term" value="F:sequence-specific DNA binding"/>
    <property type="evidence" value="ECO:0007669"/>
    <property type="project" value="TreeGrafter"/>
</dbReference>
<dbReference type="AlphaFoldDB" id="A0AA44IZA9"/>
<organism evidence="6 7">
    <name type="scientific">Agrobacterium pusense</name>
    <dbReference type="NCBI Taxonomy" id="648995"/>
    <lineage>
        <taxon>Bacteria</taxon>
        <taxon>Pseudomonadati</taxon>
        <taxon>Pseudomonadota</taxon>
        <taxon>Alphaproteobacteria</taxon>
        <taxon>Hyphomicrobiales</taxon>
        <taxon>Rhizobiaceae</taxon>
        <taxon>Rhizobium/Agrobacterium group</taxon>
        <taxon>Agrobacterium</taxon>
    </lineage>
</organism>
<dbReference type="SUPFAM" id="SSF53850">
    <property type="entry name" value="Periplasmic binding protein-like II"/>
    <property type="match status" value="1"/>
</dbReference>
<accession>A0AA44IZA9</accession>
<keyword evidence="4" id="KW-0804">Transcription</keyword>
<comment type="similarity">
    <text evidence="1">Belongs to the LysR transcriptional regulatory family.</text>
</comment>
<evidence type="ECO:0000313" key="6">
    <source>
        <dbReference type="EMBL" id="NRF20333.1"/>
    </source>
</evidence>
<gene>
    <name evidence="6" type="ORF">FOB26_14810</name>
</gene>
<dbReference type="InterPro" id="IPR036390">
    <property type="entry name" value="WH_DNA-bd_sf"/>
</dbReference>
<dbReference type="InterPro" id="IPR036388">
    <property type="entry name" value="WH-like_DNA-bd_sf"/>
</dbReference>
<feature type="domain" description="HTH lysR-type" evidence="5">
    <location>
        <begin position="51"/>
        <end position="97"/>
    </location>
</feature>
<dbReference type="InterPro" id="IPR058163">
    <property type="entry name" value="LysR-type_TF_proteobact-type"/>
</dbReference>
<evidence type="ECO:0000313" key="7">
    <source>
        <dbReference type="Proteomes" id="UP001155820"/>
    </source>
</evidence>
<dbReference type="Pfam" id="PF03466">
    <property type="entry name" value="LysR_substrate"/>
    <property type="match status" value="1"/>
</dbReference>
<comment type="caution">
    <text evidence="6">The sequence shown here is derived from an EMBL/GenBank/DDBJ whole genome shotgun (WGS) entry which is preliminary data.</text>
</comment>
<dbReference type="Gene3D" id="3.40.190.290">
    <property type="match status" value="1"/>
</dbReference>
<dbReference type="PROSITE" id="PS50931">
    <property type="entry name" value="HTH_LYSR"/>
    <property type="match status" value="1"/>
</dbReference>
<keyword evidence="3" id="KW-0238">DNA-binding</keyword>
<dbReference type="Gene3D" id="1.10.10.10">
    <property type="entry name" value="Winged helix-like DNA-binding domain superfamily/Winged helix DNA-binding domain"/>
    <property type="match status" value="1"/>
</dbReference>
<dbReference type="SUPFAM" id="SSF46785">
    <property type="entry name" value="Winged helix' DNA-binding domain"/>
    <property type="match status" value="1"/>
</dbReference>
<evidence type="ECO:0000256" key="4">
    <source>
        <dbReference type="ARBA" id="ARBA00023163"/>
    </source>
</evidence>
<dbReference type="InterPro" id="IPR000847">
    <property type="entry name" value="LysR_HTH_N"/>
</dbReference>
<evidence type="ECO:0000256" key="2">
    <source>
        <dbReference type="ARBA" id="ARBA00023015"/>
    </source>
</evidence>
<evidence type="ECO:0000256" key="1">
    <source>
        <dbReference type="ARBA" id="ARBA00009437"/>
    </source>
</evidence>
<reference evidence="6" key="1">
    <citation type="submission" date="2019-07" db="EMBL/GenBank/DDBJ databases">
        <title>FDA dAtabase for Regulatory Grade micrObial Sequences (FDA-ARGOS): Supporting development and validation of Infectious Disease Dx tests.</title>
        <authorList>
            <person name="Bachman M."/>
            <person name="Young C."/>
            <person name="Tallon L."/>
            <person name="Sadzewicz L."/>
            <person name="Vavikolanu K."/>
            <person name="Mehta A."/>
            <person name="Aluvathingal J."/>
            <person name="Nadendla S."/>
            <person name="Nandy P."/>
            <person name="Geyer C."/>
            <person name="Yan Y."/>
            <person name="Sichtig H."/>
        </authorList>
    </citation>
    <scope>NUCLEOTIDE SEQUENCE</scope>
    <source>
        <strain evidence="6">FDAARGOS_618</strain>
    </source>
</reference>
<evidence type="ECO:0000256" key="3">
    <source>
        <dbReference type="ARBA" id="ARBA00023125"/>
    </source>
</evidence>
<proteinExistence type="inferred from homology"/>